<name>A0AAV8TG67_9ROSI</name>
<organism evidence="2 3">
    <name type="scientific">Erythroxylum novogranatense</name>
    <dbReference type="NCBI Taxonomy" id="1862640"/>
    <lineage>
        <taxon>Eukaryota</taxon>
        <taxon>Viridiplantae</taxon>
        <taxon>Streptophyta</taxon>
        <taxon>Embryophyta</taxon>
        <taxon>Tracheophyta</taxon>
        <taxon>Spermatophyta</taxon>
        <taxon>Magnoliopsida</taxon>
        <taxon>eudicotyledons</taxon>
        <taxon>Gunneridae</taxon>
        <taxon>Pentapetalae</taxon>
        <taxon>rosids</taxon>
        <taxon>fabids</taxon>
        <taxon>Malpighiales</taxon>
        <taxon>Erythroxylaceae</taxon>
        <taxon>Erythroxylum</taxon>
    </lineage>
</organism>
<accession>A0AAV8TG67</accession>
<dbReference type="GO" id="GO:0051764">
    <property type="term" value="P:actin crosslink formation"/>
    <property type="evidence" value="ECO:0007669"/>
    <property type="project" value="TreeGrafter"/>
</dbReference>
<gene>
    <name evidence="2" type="ORF">K2173_011960</name>
</gene>
<dbReference type="Proteomes" id="UP001159364">
    <property type="component" value="Linkage Group LG05"/>
</dbReference>
<dbReference type="EMBL" id="JAIWQS010000005">
    <property type="protein sequence ID" value="KAJ8765263.1"/>
    <property type="molecule type" value="Genomic_DNA"/>
</dbReference>
<keyword evidence="3" id="KW-1185">Reference proteome</keyword>
<feature type="compositionally biased region" description="Basic and acidic residues" evidence="1">
    <location>
        <begin position="203"/>
        <end position="214"/>
    </location>
</feature>
<evidence type="ECO:0000313" key="2">
    <source>
        <dbReference type="EMBL" id="KAJ8765263.1"/>
    </source>
</evidence>
<evidence type="ECO:0000313" key="3">
    <source>
        <dbReference type="Proteomes" id="UP001159364"/>
    </source>
</evidence>
<comment type="caution">
    <text evidence="2">The sequence shown here is derived from an EMBL/GenBank/DDBJ whole genome shotgun (WGS) entry which is preliminary data.</text>
</comment>
<evidence type="ECO:0008006" key="4">
    <source>
        <dbReference type="Google" id="ProtNLM"/>
    </source>
</evidence>
<feature type="region of interest" description="Disordered" evidence="1">
    <location>
        <begin position="827"/>
        <end position="855"/>
    </location>
</feature>
<proteinExistence type="predicted"/>
<reference evidence="2 3" key="1">
    <citation type="submission" date="2021-09" db="EMBL/GenBank/DDBJ databases">
        <title>Genomic insights and catalytic innovation underlie evolution of tropane alkaloids biosynthesis.</title>
        <authorList>
            <person name="Wang Y.-J."/>
            <person name="Tian T."/>
            <person name="Huang J.-P."/>
            <person name="Huang S.-X."/>
        </authorList>
    </citation>
    <scope>NUCLEOTIDE SEQUENCE [LARGE SCALE GENOMIC DNA]</scope>
    <source>
        <strain evidence="2">KIB-2018</strain>
        <tissue evidence="2">Leaf</tissue>
    </source>
</reference>
<dbReference type="PANTHER" id="PTHR46756">
    <property type="entry name" value="TRANSGELIN"/>
    <property type="match status" value="1"/>
</dbReference>
<dbReference type="SUPFAM" id="SSF47576">
    <property type="entry name" value="Calponin-homology domain, CH-domain"/>
    <property type="match status" value="1"/>
</dbReference>
<dbReference type="GO" id="GO:0005884">
    <property type="term" value="C:actin filament"/>
    <property type="evidence" value="ECO:0007669"/>
    <property type="project" value="TreeGrafter"/>
</dbReference>
<dbReference type="PANTHER" id="PTHR46756:SF18">
    <property type="entry name" value="GAS2-LIKE PROTEIN PICKLED EGGS"/>
    <property type="match status" value="1"/>
</dbReference>
<dbReference type="GO" id="GO:0008093">
    <property type="term" value="F:cytoskeletal anchor activity"/>
    <property type="evidence" value="ECO:0007669"/>
    <property type="project" value="TreeGrafter"/>
</dbReference>
<sequence length="869" mass="97130">MMLLSVDDLLLHRNFFYASADSPPPSAESSFRELDDVFLQTQTRIWLGQVLHSTLHDQLTISDLLADGELLFEVSREIWKMLLRKGIEPRYMEVYKYEPFASRRCSGRYTPYSNVDSFLKICKFLGLDGIDLFSPSDVVERRNIRKVCMCIRSLSKKARSRELNVPDFDIVSYTITMPKDMVGGIRRSWELSGSSSSSPSSHILEHESTQKQTEKYSTMAAEGNYLLHFKESDDTESNCTRQSNGSTVNSFHNTLTEMNSGSENSLEEPLATKNSPFNIKYSPHQLDFLSQQKGQHAKFQLKEVSLNEPMGSVYWQHMEDDYQPDAMLSPSSVDSNAQSYDRVHCKGEGTNILKNYSLNLIPVDHDLEDCASVIEGSMDVSCSKPSEQSHSHVQSAWSDSICLDTYTGESITIDGESSAESHYAGLKATRMTVGNKFTRTTDVDDEEISSVATVGSMSGDVLNFDIADHSDDCGAFYLPVSPSNREFSLRRKSVEGSESHDPLEFEAPGNGLMTGNKEAFSLEIEATNSGFSSNHTLYRPYAQLTTGYSDNVLSRGKDIYTSQVYLSTGNWEREGSFTDQSCYSSESRKWDQKGKSKLDTVLTGSIDQEGSSPHVLHLDSCKEILHFCQCKKGARDTLQLENIKPVNSDENMAFLNPDMVDKDPNSDAAKQLSKHSEALSETNIDERHMNMGAPCPDYVTDLWYQIIVNSGHRFLVPGITYDQHNAYVSCILGEATLDKDTWLTSMYSQRAIVGNQILTGQEQPQADMAEHMNQVQNLAVEHIVGAKEGSEGIPEVKRQTTLLKSVAKGTAVLGVLLLLARLRRSGRKRSGGGNEEAKHEWREKSRKSTSAKVSKGYEVYPSEKLKLKA</sequence>
<evidence type="ECO:0000256" key="1">
    <source>
        <dbReference type="SAM" id="MobiDB-lite"/>
    </source>
</evidence>
<dbReference type="Gene3D" id="1.10.418.10">
    <property type="entry name" value="Calponin-like domain"/>
    <property type="match status" value="1"/>
</dbReference>
<dbReference type="GO" id="GO:0051015">
    <property type="term" value="F:actin filament binding"/>
    <property type="evidence" value="ECO:0007669"/>
    <property type="project" value="TreeGrafter"/>
</dbReference>
<dbReference type="CDD" id="cd00014">
    <property type="entry name" value="CH_SF"/>
    <property type="match status" value="1"/>
</dbReference>
<feature type="compositionally biased region" description="Low complexity" evidence="1">
    <location>
        <begin position="193"/>
        <end position="202"/>
    </location>
</feature>
<protein>
    <recommendedName>
        <fullName evidence="4">Calponin-homology (CH) domain-containing protein</fullName>
    </recommendedName>
</protein>
<feature type="region of interest" description="Disordered" evidence="1">
    <location>
        <begin position="193"/>
        <end position="215"/>
    </location>
</feature>
<dbReference type="AlphaFoldDB" id="A0AAV8TG67"/>
<dbReference type="InterPro" id="IPR036872">
    <property type="entry name" value="CH_dom_sf"/>
</dbReference>